<feature type="chain" id="PRO_5042829295" description="Reverse transcriptase zinc-binding domain-containing protein" evidence="1">
    <location>
        <begin position="17"/>
        <end position="142"/>
    </location>
</feature>
<evidence type="ECO:0000313" key="3">
    <source>
        <dbReference type="EMBL" id="KAK7268315.1"/>
    </source>
</evidence>
<sequence length="142" mass="15921">MLSKMVLLYAWGRVMSLCVCHDSVAWLGNTDGSYTVFSDYKWLGASLKGWCSHPDSASWFWKVKIPAKIQFFAWLVVLNALPTNDLRRNCGLSASAACGHCSCSVESISYVLRDCPHAREIWLRIGVHAFPNFSRNGRYSPG</sequence>
<dbReference type="InterPro" id="IPR026960">
    <property type="entry name" value="RVT-Znf"/>
</dbReference>
<name>A0AAN9I951_CROPI</name>
<dbReference type="Pfam" id="PF13966">
    <property type="entry name" value="zf-RVT"/>
    <property type="match status" value="1"/>
</dbReference>
<feature type="signal peptide" evidence="1">
    <location>
        <begin position="1"/>
        <end position="16"/>
    </location>
</feature>
<comment type="caution">
    <text evidence="3">The sequence shown here is derived from an EMBL/GenBank/DDBJ whole genome shotgun (WGS) entry which is preliminary data.</text>
</comment>
<dbReference type="EMBL" id="JAYWIO010000004">
    <property type="protein sequence ID" value="KAK7268315.1"/>
    <property type="molecule type" value="Genomic_DNA"/>
</dbReference>
<protein>
    <recommendedName>
        <fullName evidence="2">Reverse transcriptase zinc-binding domain-containing protein</fullName>
    </recommendedName>
</protein>
<evidence type="ECO:0000259" key="2">
    <source>
        <dbReference type="Pfam" id="PF13966"/>
    </source>
</evidence>
<dbReference type="AlphaFoldDB" id="A0AAN9I951"/>
<keyword evidence="1" id="KW-0732">Signal</keyword>
<feature type="domain" description="Reverse transcriptase zinc-binding" evidence="2">
    <location>
        <begin position="53"/>
        <end position="122"/>
    </location>
</feature>
<evidence type="ECO:0000256" key="1">
    <source>
        <dbReference type="SAM" id="SignalP"/>
    </source>
</evidence>
<accession>A0AAN9I951</accession>
<organism evidence="3 4">
    <name type="scientific">Crotalaria pallida</name>
    <name type="common">Smooth rattlebox</name>
    <name type="synonym">Crotalaria striata</name>
    <dbReference type="NCBI Taxonomy" id="3830"/>
    <lineage>
        <taxon>Eukaryota</taxon>
        <taxon>Viridiplantae</taxon>
        <taxon>Streptophyta</taxon>
        <taxon>Embryophyta</taxon>
        <taxon>Tracheophyta</taxon>
        <taxon>Spermatophyta</taxon>
        <taxon>Magnoliopsida</taxon>
        <taxon>eudicotyledons</taxon>
        <taxon>Gunneridae</taxon>
        <taxon>Pentapetalae</taxon>
        <taxon>rosids</taxon>
        <taxon>fabids</taxon>
        <taxon>Fabales</taxon>
        <taxon>Fabaceae</taxon>
        <taxon>Papilionoideae</taxon>
        <taxon>50 kb inversion clade</taxon>
        <taxon>genistoids sensu lato</taxon>
        <taxon>core genistoids</taxon>
        <taxon>Crotalarieae</taxon>
        <taxon>Crotalaria</taxon>
    </lineage>
</organism>
<evidence type="ECO:0000313" key="4">
    <source>
        <dbReference type="Proteomes" id="UP001372338"/>
    </source>
</evidence>
<reference evidence="3 4" key="1">
    <citation type="submission" date="2024-01" db="EMBL/GenBank/DDBJ databases">
        <title>The genomes of 5 underutilized Papilionoideae crops provide insights into root nodulation and disease resistanc.</title>
        <authorList>
            <person name="Yuan L."/>
        </authorList>
    </citation>
    <scope>NUCLEOTIDE SEQUENCE [LARGE SCALE GENOMIC DNA]</scope>
    <source>
        <strain evidence="3">ZHUSHIDOU_FW_LH</strain>
        <tissue evidence="3">Leaf</tissue>
    </source>
</reference>
<gene>
    <name evidence="3" type="ORF">RIF29_21012</name>
</gene>
<keyword evidence="4" id="KW-1185">Reference proteome</keyword>
<dbReference type="Proteomes" id="UP001372338">
    <property type="component" value="Unassembled WGS sequence"/>
</dbReference>
<proteinExistence type="predicted"/>